<dbReference type="PANTHER" id="PTHR45339">
    <property type="entry name" value="HYBRID SIGNAL TRANSDUCTION HISTIDINE KINASE J"/>
    <property type="match status" value="1"/>
</dbReference>
<dbReference type="SMART" id="SM00387">
    <property type="entry name" value="HATPase_c"/>
    <property type="match status" value="1"/>
</dbReference>
<evidence type="ECO:0000256" key="1">
    <source>
        <dbReference type="ARBA" id="ARBA00022553"/>
    </source>
</evidence>
<dbReference type="InterPro" id="IPR013655">
    <property type="entry name" value="PAS_fold_3"/>
</dbReference>
<feature type="domain" description="Histidine kinase" evidence="5">
    <location>
        <begin position="436"/>
        <end position="653"/>
    </location>
</feature>
<sequence length="806" mass="86771">MTAERVVTEATRGGADETGFDRLVKLACSIFDTPIVMLSLLEGDRAVFRSNAPLSMGSMPREQSVSHAVAALGEAGVLVVEDASAAAPFNAHPMVTGPDAIRFYAGAAITTRDGRIAGAFSVLDRKPRSRPDDRMLSSLRLLAGMAGDILDQADATRLVREQLGVLTMAEQMSGVGKWRLDLATRQVTWSEEVYRIHGASPETFDPSFDDAVSLYHPEDRDAVRACVKRCIDTGEDYEFKLRIVRPDGGIRIVISRGMVEQDESGRPVAVYGVFQDVTEAETAHARIVESEARFRLLTDRATDIIVSYGVDGIITYISPSVERVTGRKPGALIGRPVTDLILEDDVPALTESFKALVRAPVGAPSRGVRYRGRNMVEGEQWFEARTALIRDEAGQVIAFHDVVRDVTATKQLEDELIAARDAAETAARVQSEFLANMSHELRTPLTSVVGFSGLLQASEALPEAERRYADRIATSSEALLSVINDILDYSKLEAEAVDLEPQPFDPAAMARGAALIVERQCEAKGLNLVVDVATDLPDGLMGDEGRLRQVTLNFLSNAVKFTVSGEIRLEVSRSEGRLRVAVTDSGIGISAGKIEALFERFTQADASTTRVYGGTGLGLSISRRLIELMGGTIGAESRPGEGSTFWFEIPLVEAQTSQVEAEAEVQAESLPAGLRVLMADDAPANRELVRIILAGWDIELDAVCDGAEAVQAVQCTADVYDLILMDVHMPVMDGMAATRAIRALDGEVARTPILALTANVQPDQVEACRRAGMDGHVGKPIQIGDLIRAMAQAVAGSDRASGRAAA</sequence>
<accession>A0A6H1ZRM9</accession>
<dbReference type="SUPFAM" id="SSF55785">
    <property type="entry name" value="PYP-like sensor domain (PAS domain)"/>
    <property type="match status" value="2"/>
</dbReference>
<dbReference type="InterPro" id="IPR003661">
    <property type="entry name" value="HisK_dim/P_dom"/>
</dbReference>
<dbReference type="SUPFAM" id="SSF52172">
    <property type="entry name" value="CheY-like"/>
    <property type="match status" value="1"/>
</dbReference>
<dbReference type="SUPFAM" id="SSF55781">
    <property type="entry name" value="GAF domain-like"/>
    <property type="match status" value="1"/>
</dbReference>
<dbReference type="EMBL" id="MT144159">
    <property type="protein sequence ID" value="QJA49860.1"/>
    <property type="molecule type" value="Genomic_DNA"/>
</dbReference>
<dbReference type="InterPro" id="IPR029016">
    <property type="entry name" value="GAF-like_dom_sf"/>
</dbReference>
<dbReference type="InterPro" id="IPR036097">
    <property type="entry name" value="HisK_dim/P_sf"/>
</dbReference>
<evidence type="ECO:0000259" key="7">
    <source>
        <dbReference type="PROSITE" id="PS50112"/>
    </source>
</evidence>
<feature type="domain" description="Response regulatory" evidence="6">
    <location>
        <begin position="675"/>
        <end position="794"/>
    </location>
</feature>
<evidence type="ECO:0000256" key="2">
    <source>
        <dbReference type="ARBA" id="ARBA00022679"/>
    </source>
</evidence>
<dbReference type="SMART" id="SM00388">
    <property type="entry name" value="HisKA"/>
    <property type="match status" value="1"/>
</dbReference>
<dbReference type="InterPro" id="IPR003594">
    <property type="entry name" value="HATPase_dom"/>
</dbReference>
<dbReference type="Pfam" id="PF02518">
    <property type="entry name" value="HATPase_c"/>
    <property type="match status" value="1"/>
</dbReference>
<dbReference type="PROSITE" id="PS50110">
    <property type="entry name" value="RESPONSE_REGULATORY"/>
    <property type="match status" value="1"/>
</dbReference>
<dbReference type="InterPro" id="IPR011006">
    <property type="entry name" value="CheY-like_superfamily"/>
</dbReference>
<dbReference type="Pfam" id="PF08447">
    <property type="entry name" value="PAS_3"/>
    <property type="match status" value="2"/>
</dbReference>
<dbReference type="FunFam" id="3.30.565.10:FF:000010">
    <property type="entry name" value="Sensor histidine kinase RcsC"/>
    <property type="match status" value="1"/>
</dbReference>
<feature type="domain" description="PAC" evidence="8">
    <location>
        <begin position="237"/>
        <end position="289"/>
    </location>
</feature>
<dbReference type="PROSITE" id="PS50113">
    <property type="entry name" value="PAC"/>
    <property type="match status" value="2"/>
</dbReference>
<dbReference type="Pfam" id="PF00072">
    <property type="entry name" value="Response_reg"/>
    <property type="match status" value="1"/>
</dbReference>
<dbReference type="Gene3D" id="3.40.50.2300">
    <property type="match status" value="1"/>
</dbReference>
<dbReference type="InterPro" id="IPR001610">
    <property type="entry name" value="PAC"/>
</dbReference>
<dbReference type="InterPro" id="IPR001789">
    <property type="entry name" value="Sig_transdc_resp-reg_receiver"/>
</dbReference>
<keyword evidence="3" id="KW-0418">Kinase</keyword>
<dbReference type="Gene3D" id="3.30.565.10">
    <property type="entry name" value="Histidine kinase-like ATPase, C-terminal domain"/>
    <property type="match status" value="1"/>
</dbReference>
<dbReference type="SUPFAM" id="SSF55874">
    <property type="entry name" value="ATPase domain of HSP90 chaperone/DNA topoisomerase II/histidine kinase"/>
    <property type="match status" value="1"/>
</dbReference>
<dbReference type="InterPro" id="IPR004358">
    <property type="entry name" value="Sig_transdc_His_kin-like_C"/>
</dbReference>
<dbReference type="SMART" id="SM00086">
    <property type="entry name" value="PAC"/>
    <property type="match status" value="2"/>
</dbReference>
<keyword evidence="1" id="KW-0597">Phosphoprotein</keyword>
<evidence type="ECO:0000256" key="4">
    <source>
        <dbReference type="ARBA" id="ARBA00023012"/>
    </source>
</evidence>
<dbReference type="Gene3D" id="2.10.70.100">
    <property type="match status" value="1"/>
</dbReference>
<dbReference type="Gene3D" id="3.30.450.40">
    <property type="match status" value="1"/>
</dbReference>
<dbReference type="CDD" id="cd00082">
    <property type="entry name" value="HisKA"/>
    <property type="match status" value="1"/>
</dbReference>
<reference evidence="9" key="1">
    <citation type="submission" date="2020-03" db="EMBL/GenBank/DDBJ databases">
        <title>The deep terrestrial virosphere.</title>
        <authorList>
            <person name="Holmfeldt K."/>
            <person name="Nilsson E."/>
            <person name="Simone D."/>
            <person name="Lopez-Fernandez M."/>
            <person name="Wu X."/>
            <person name="de Brujin I."/>
            <person name="Lundin D."/>
            <person name="Andersson A."/>
            <person name="Bertilsson S."/>
            <person name="Dopson M."/>
        </authorList>
    </citation>
    <scope>NUCLEOTIDE SEQUENCE</scope>
    <source>
        <strain evidence="9">TM448A01520</strain>
    </source>
</reference>
<feature type="domain" description="PAC" evidence="8">
    <location>
        <begin position="366"/>
        <end position="418"/>
    </location>
</feature>
<dbReference type="PROSITE" id="PS50109">
    <property type="entry name" value="HIS_KIN"/>
    <property type="match status" value="1"/>
</dbReference>
<evidence type="ECO:0000313" key="9">
    <source>
        <dbReference type="EMBL" id="QJA49860.1"/>
    </source>
</evidence>
<name>A0A6H1ZRM9_9ZZZZ</name>
<keyword evidence="2" id="KW-0808">Transferase</keyword>
<dbReference type="CDD" id="cd17546">
    <property type="entry name" value="REC_hyHK_CKI1_RcsC-like"/>
    <property type="match status" value="1"/>
</dbReference>
<protein>
    <submittedName>
        <fullName evidence="9">Putative GHKL domain containing protein</fullName>
    </submittedName>
</protein>
<dbReference type="InterPro" id="IPR005467">
    <property type="entry name" value="His_kinase_dom"/>
</dbReference>
<dbReference type="SMART" id="SM00448">
    <property type="entry name" value="REC"/>
    <property type="match status" value="1"/>
</dbReference>
<dbReference type="AlphaFoldDB" id="A0A6H1ZRM9"/>
<dbReference type="NCBIfam" id="TIGR00229">
    <property type="entry name" value="sensory_box"/>
    <property type="match status" value="2"/>
</dbReference>
<dbReference type="InterPro" id="IPR036890">
    <property type="entry name" value="HATPase_C_sf"/>
</dbReference>
<evidence type="ECO:0000259" key="5">
    <source>
        <dbReference type="PROSITE" id="PS50109"/>
    </source>
</evidence>
<dbReference type="Pfam" id="PF00512">
    <property type="entry name" value="HisKA"/>
    <property type="match status" value="1"/>
</dbReference>
<dbReference type="InterPro" id="IPR035965">
    <property type="entry name" value="PAS-like_dom_sf"/>
</dbReference>
<dbReference type="Gene3D" id="1.10.287.130">
    <property type="match status" value="1"/>
</dbReference>
<dbReference type="InterPro" id="IPR000014">
    <property type="entry name" value="PAS"/>
</dbReference>
<dbReference type="GO" id="GO:0000155">
    <property type="term" value="F:phosphorelay sensor kinase activity"/>
    <property type="evidence" value="ECO:0007669"/>
    <property type="project" value="InterPro"/>
</dbReference>
<dbReference type="PROSITE" id="PS50112">
    <property type="entry name" value="PAS"/>
    <property type="match status" value="1"/>
</dbReference>
<evidence type="ECO:0000259" key="8">
    <source>
        <dbReference type="PROSITE" id="PS50113"/>
    </source>
</evidence>
<proteinExistence type="predicted"/>
<keyword evidence="4" id="KW-0902">Two-component regulatory system</keyword>
<evidence type="ECO:0000256" key="3">
    <source>
        <dbReference type="ARBA" id="ARBA00022777"/>
    </source>
</evidence>
<gene>
    <name evidence="9" type="ORF">TM448A01520_0006</name>
</gene>
<dbReference type="SMART" id="SM00091">
    <property type="entry name" value="PAS"/>
    <property type="match status" value="2"/>
</dbReference>
<dbReference type="InterPro" id="IPR000700">
    <property type="entry name" value="PAS-assoc_C"/>
</dbReference>
<organism evidence="9">
    <name type="scientific">viral metagenome</name>
    <dbReference type="NCBI Taxonomy" id="1070528"/>
    <lineage>
        <taxon>unclassified sequences</taxon>
        <taxon>metagenomes</taxon>
        <taxon>organismal metagenomes</taxon>
    </lineage>
</organism>
<feature type="domain" description="PAS" evidence="7">
    <location>
        <begin position="290"/>
        <end position="360"/>
    </location>
</feature>
<dbReference type="PANTHER" id="PTHR45339:SF1">
    <property type="entry name" value="HYBRID SIGNAL TRANSDUCTION HISTIDINE KINASE J"/>
    <property type="match status" value="1"/>
</dbReference>
<dbReference type="CDD" id="cd16922">
    <property type="entry name" value="HATPase_EvgS-ArcB-TorS-like"/>
    <property type="match status" value="1"/>
</dbReference>
<dbReference type="InterPro" id="IPR003018">
    <property type="entry name" value="GAF"/>
</dbReference>
<dbReference type="Pfam" id="PF01590">
    <property type="entry name" value="GAF"/>
    <property type="match status" value="1"/>
</dbReference>
<evidence type="ECO:0000259" key="6">
    <source>
        <dbReference type="PROSITE" id="PS50110"/>
    </source>
</evidence>
<dbReference type="Gene3D" id="3.30.450.20">
    <property type="entry name" value="PAS domain"/>
    <property type="match status" value="2"/>
</dbReference>
<dbReference type="SUPFAM" id="SSF47384">
    <property type="entry name" value="Homodimeric domain of signal transducing histidine kinase"/>
    <property type="match status" value="1"/>
</dbReference>
<dbReference type="PRINTS" id="PR00344">
    <property type="entry name" value="BCTRLSENSOR"/>
</dbReference>
<dbReference type="CDD" id="cd00130">
    <property type="entry name" value="PAS"/>
    <property type="match status" value="2"/>
</dbReference>